<protein>
    <submittedName>
        <fullName evidence="1">Uncharacterized protein</fullName>
    </submittedName>
</protein>
<reference evidence="1 2" key="1">
    <citation type="submission" date="2021-06" db="EMBL/GenBank/DDBJ databases">
        <authorList>
            <person name="Palmer J.M."/>
        </authorList>
    </citation>
    <scope>NUCLEOTIDE SEQUENCE [LARGE SCALE GENOMIC DNA]</scope>
    <source>
        <strain evidence="1 2">AS_MEX2019</strain>
        <tissue evidence="1">Muscle</tissue>
    </source>
</reference>
<dbReference type="Proteomes" id="UP001469553">
    <property type="component" value="Unassembled WGS sequence"/>
</dbReference>
<comment type="caution">
    <text evidence="1">The sequence shown here is derived from an EMBL/GenBank/DDBJ whole genome shotgun (WGS) entry which is preliminary data.</text>
</comment>
<accession>A0ABV0YD86</accession>
<keyword evidence="2" id="KW-1185">Reference proteome</keyword>
<name>A0ABV0YD86_9TELE</name>
<organism evidence="1 2">
    <name type="scientific">Ameca splendens</name>
    <dbReference type="NCBI Taxonomy" id="208324"/>
    <lineage>
        <taxon>Eukaryota</taxon>
        <taxon>Metazoa</taxon>
        <taxon>Chordata</taxon>
        <taxon>Craniata</taxon>
        <taxon>Vertebrata</taxon>
        <taxon>Euteleostomi</taxon>
        <taxon>Actinopterygii</taxon>
        <taxon>Neopterygii</taxon>
        <taxon>Teleostei</taxon>
        <taxon>Neoteleostei</taxon>
        <taxon>Acanthomorphata</taxon>
        <taxon>Ovalentaria</taxon>
        <taxon>Atherinomorphae</taxon>
        <taxon>Cyprinodontiformes</taxon>
        <taxon>Goodeidae</taxon>
        <taxon>Ameca</taxon>
    </lineage>
</organism>
<evidence type="ECO:0000313" key="2">
    <source>
        <dbReference type="Proteomes" id="UP001469553"/>
    </source>
</evidence>
<sequence length="114" mass="12848">MDRRLLPEPSLTAAAARTESTGQRHRIVYSAEWLLPAQPCPGFAFEVLLHSLLAASKPLSWITHRGLVSYQTTKYFNEFTTSQGIPWIHRIRLQNSSLCLSTLQRHTPTGGACW</sequence>
<evidence type="ECO:0000313" key="1">
    <source>
        <dbReference type="EMBL" id="MEQ2291774.1"/>
    </source>
</evidence>
<dbReference type="EMBL" id="JAHRIP010029405">
    <property type="protein sequence ID" value="MEQ2291774.1"/>
    <property type="molecule type" value="Genomic_DNA"/>
</dbReference>
<gene>
    <name evidence="1" type="ORF">AMECASPLE_016388</name>
</gene>
<proteinExistence type="predicted"/>